<proteinExistence type="predicted"/>
<gene>
    <name evidence="1" type="ORF">PsorP6_017633</name>
</gene>
<sequence length="326" mass="37277">MNVDKRWWAEAMNTAVFITNRLPCAAYPKKPPFELLFGQKPDISEMQREGIPCMGYQLGTCDVFDERPHSKYIQVRMDNAEKNHQRDDDDDDDCEITPVYNADIQETSDMKIDSVGRQQDYQGPSSQLAHSDIGANRTDPLFEIDDVFMNEDTDDEDRNSSQALVRHQHDESIKNSRSIIQHPTSSNSFSNAIVPVQYLSNKITPEENGRVPKRLRIVYEQACTAYKIPTSYDDALKSPQETKMENRPYRSLVGSLLYVATGTRPDIAFTVCQLSRHLEQPCEEQWKAAIRVLKYLKSTKSTGICYTRISQNITIEAYSDADWPVS</sequence>
<comment type="caution">
    <text evidence="1">The sequence shown here is derived from an EMBL/GenBank/DDBJ whole genome shotgun (WGS) entry which is preliminary data.</text>
</comment>
<name>A0ACC0WKE2_9STRA</name>
<reference evidence="1 2" key="1">
    <citation type="journal article" date="2022" name="bioRxiv">
        <title>The genome of the oomycete Peronosclerospora sorghi, a cosmopolitan pathogen of maize and sorghum, is inflated with dispersed pseudogenes.</title>
        <authorList>
            <person name="Fletcher K."/>
            <person name="Martin F."/>
            <person name="Isakeit T."/>
            <person name="Cavanaugh K."/>
            <person name="Magill C."/>
            <person name="Michelmore R."/>
        </authorList>
    </citation>
    <scope>NUCLEOTIDE SEQUENCE [LARGE SCALE GENOMIC DNA]</scope>
    <source>
        <strain evidence="1">P6</strain>
    </source>
</reference>
<evidence type="ECO:0000313" key="1">
    <source>
        <dbReference type="EMBL" id="KAI9919345.1"/>
    </source>
</evidence>
<organism evidence="1 2">
    <name type="scientific">Peronosclerospora sorghi</name>
    <dbReference type="NCBI Taxonomy" id="230839"/>
    <lineage>
        <taxon>Eukaryota</taxon>
        <taxon>Sar</taxon>
        <taxon>Stramenopiles</taxon>
        <taxon>Oomycota</taxon>
        <taxon>Peronosporomycetes</taxon>
        <taxon>Peronosporales</taxon>
        <taxon>Peronosporaceae</taxon>
        <taxon>Peronosclerospora</taxon>
    </lineage>
</organism>
<dbReference type="EMBL" id="CM047590">
    <property type="protein sequence ID" value="KAI9919345.1"/>
    <property type="molecule type" value="Genomic_DNA"/>
</dbReference>
<accession>A0ACC0WKE2</accession>
<protein>
    <submittedName>
        <fullName evidence="1">Uncharacterized protein</fullName>
    </submittedName>
</protein>
<dbReference type="Proteomes" id="UP001163321">
    <property type="component" value="Chromosome 11"/>
</dbReference>
<keyword evidence="2" id="KW-1185">Reference proteome</keyword>
<evidence type="ECO:0000313" key="2">
    <source>
        <dbReference type="Proteomes" id="UP001163321"/>
    </source>
</evidence>